<dbReference type="PROSITE" id="PS00122">
    <property type="entry name" value="CARBOXYLESTERASE_B_1"/>
    <property type="match status" value="1"/>
</dbReference>
<evidence type="ECO:0000313" key="7">
    <source>
        <dbReference type="Proteomes" id="UP001276659"/>
    </source>
</evidence>
<dbReference type="GO" id="GO:0016787">
    <property type="term" value="F:hydrolase activity"/>
    <property type="evidence" value="ECO:0007669"/>
    <property type="project" value="UniProtKB-KW"/>
</dbReference>
<comment type="similarity">
    <text evidence="1">Belongs to the type-B carboxylesterase/lipase family.</text>
</comment>
<dbReference type="Proteomes" id="UP001276659">
    <property type="component" value="Unassembled WGS sequence"/>
</dbReference>
<feature type="region of interest" description="Disordered" evidence="3">
    <location>
        <begin position="1048"/>
        <end position="1086"/>
    </location>
</feature>
<dbReference type="InterPro" id="IPR002018">
    <property type="entry name" value="CarbesteraseB"/>
</dbReference>
<feature type="domain" description="Carboxylesterase type B" evidence="5">
    <location>
        <begin position="46"/>
        <end position="541"/>
    </location>
</feature>
<evidence type="ECO:0000259" key="5">
    <source>
        <dbReference type="Pfam" id="PF00135"/>
    </source>
</evidence>
<dbReference type="PANTHER" id="PTHR11559">
    <property type="entry name" value="CARBOXYLESTERASE"/>
    <property type="match status" value="1"/>
</dbReference>
<dbReference type="SUPFAM" id="SSF53474">
    <property type="entry name" value="alpha/beta-Hydrolases"/>
    <property type="match status" value="1"/>
</dbReference>
<evidence type="ECO:0000256" key="3">
    <source>
        <dbReference type="SAM" id="MobiDB-lite"/>
    </source>
</evidence>
<evidence type="ECO:0000256" key="1">
    <source>
        <dbReference type="ARBA" id="ARBA00005964"/>
    </source>
</evidence>
<evidence type="ECO:0000313" key="6">
    <source>
        <dbReference type="EMBL" id="KAK3168087.1"/>
    </source>
</evidence>
<dbReference type="Gene3D" id="3.40.50.1820">
    <property type="entry name" value="alpha/beta hydrolase"/>
    <property type="match status" value="1"/>
</dbReference>
<comment type="caution">
    <text evidence="6">The sequence shown here is derived from an EMBL/GenBank/DDBJ whole genome shotgun (WGS) entry which is preliminary data.</text>
</comment>
<evidence type="ECO:0000256" key="4">
    <source>
        <dbReference type="SAM" id="SignalP"/>
    </source>
</evidence>
<evidence type="ECO:0000256" key="2">
    <source>
        <dbReference type="ARBA" id="ARBA00022801"/>
    </source>
</evidence>
<dbReference type="SUPFAM" id="SSF52047">
    <property type="entry name" value="RNI-like"/>
    <property type="match status" value="1"/>
</dbReference>
<dbReference type="InterPro" id="IPR019819">
    <property type="entry name" value="Carboxylesterase_B_CS"/>
</dbReference>
<gene>
    <name evidence="6" type="ORF">OEA41_004533</name>
</gene>
<keyword evidence="4" id="KW-0732">Signal</keyword>
<feature type="compositionally biased region" description="Basic and acidic residues" evidence="3">
    <location>
        <begin position="1055"/>
        <end position="1067"/>
    </location>
</feature>
<dbReference type="EMBL" id="JASNWA010000010">
    <property type="protein sequence ID" value="KAK3168087.1"/>
    <property type="molecule type" value="Genomic_DNA"/>
</dbReference>
<dbReference type="PROSITE" id="PS00941">
    <property type="entry name" value="CARBOXYLESTERASE_B_2"/>
    <property type="match status" value="1"/>
</dbReference>
<feature type="signal peptide" evidence="4">
    <location>
        <begin position="1"/>
        <end position="21"/>
    </location>
</feature>
<reference evidence="6" key="1">
    <citation type="submission" date="2022-11" db="EMBL/GenBank/DDBJ databases">
        <title>Chromosomal genome sequence assembly and mating type (MAT) locus characterization of the leprose asexual lichenized fungus Lepraria neglecta (Nyl.) Erichsen.</title>
        <authorList>
            <person name="Allen J.L."/>
            <person name="Pfeffer B."/>
        </authorList>
    </citation>
    <scope>NUCLEOTIDE SEQUENCE</scope>
    <source>
        <strain evidence="6">Allen 5258</strain>
    </source>
</reference>
<feature type="chain" id="PRO_5042153534" description="Carboxylesterase type B domain-containing protein" evidence="4">
    <location>
        <begin position="22"/>
        <end position="1389"/>
    </location>
</feature>
<proteinExistence type="inferred from homology"/>
<protein>
    <recommendedName>
        <fullName evidence="5">Carboxylesterase type B domain-containing protein</fullName>
    </recommendedName>
</protein>
<dbReference type="Gene3D" id="3.80.10.10">
    <property type="entry name" value="Ribonuclease Inhibitor"/>
    <property type="match status" value="1"/>
</dbReference>
<name>A0AAE0DEL9_9LECA</name>
<sequence>MFKASLTCAAASVALLSGLAASQSSSSLPTVDLGYQIQQATLLNSTGGFYNFSNIRYAQPPVSELRFRAPLPPTGRNTTVDDGSVGRICPQAIPAWELIAEVFDTAYLEGKPFNASALSSSSSGMAPSLPLQDPRTTEDCLFLDVVVPQSNFEKASNTTNNTSGAPVLVWIYGGGYTSGEKSAYNVAGLIKASQADDTDGIIFVSLNYRLGAFGWISGPTLQSDGVANAGLYDQRLALQWVQDNIHLFGGDPNRVTVIGESAGGGSVMHQITAFGGLNGPAPFQRAVLQSAAFPLAVSNLQQEQTTDTFLALLNVTTIEEVRQLPSEALITANIVQVANSSYGDFTYGPVVDGLFAPAIPGKLLLQGSYDHDLTLMLGHNADEGLAFTSPFITTDTLFNEYIMTFFPTINPSVASYIENVLYPPKMPGTLGLTGYSDETGRVVLALGESIFTCNTFYLDKAFNNQTYAYQFSVPPALHGMDIPYTFFNGPSTSVMSDPAAIALQEYITSFAINGKPSGPMLPMFPLYTNATDIIDLNATSITTILDPIANQRCDWWQKELPTTTMENIPPSYESAVARNPWGIIAPYIPSAELCALNRVNHELHHVFAPCLWGNPASHFGTENDRVYVALTRFKRILKRVRSSVRELTHTLHLPPAQSEIYDGPHPEWLREVLEQLPNLQSLVVSWLPSFDHMALLALRSYSNGRRTSQDTGPTFALRLLIAAHCQNTTSQCLAEAVDHFPSLAFLDLSNTLAARDKSVLSRLRNLPLLQVLKLRNVHLRDEDIETIAEAIGIRVRSLDVQGNHLTDHSVRVLLGTCFQAADQANGLLGGRPRSSSNRIIEDWPTGFIRPDPVVLDEFKDESYDERLVRRLISGIVSRLPYEDLPNSGITHLYIADNNLTVEGVAALVLSKKLYVLDIGTVNTGKIVNGLRSETSPSLADFDARHIRFPGVEKITPIFAKCAQDMTSLRLHYAVITENTPPKDENPALARCELGDDTAKQELEGPMPAELEAEVFEMDATPPLHELPHEEPEPHYELAGDSTHLILSPPIGDKPTLTREESKPEARRGSVFAPEVVEPEESDDDTPPVLTATGLGSMAQAVNGISCPESSRTTDMRTKSLTTSKGNTEMQLALIEQQRRELRSTRLDKPHGVIPGMLPKLRTLTLTDVPCYAKSRHVVDALIQFIKDCASEAELANLQARLEPSSVRKPGERQSKHHRHIAREIFALRHIMLEMAPNEPSSVANNTPISKYAKRTKSSTEDADSEAFWSAAENDFTFFGDDEECGLPSIDTDSYVPQSALSEKMTMPISPVDKLRTLQRPAAKEPLIDVVQELAKFRKERKAVYKDAVKRSVQHVDGYWPGEVKVIRGHHAGGKTDYYGNHFAKGGVYR</sequence>
<feature type="compositionally biased region" description="Acidic residues" evidence="3">
    <location>
        <begin position="1076"/>
        <end position="1085"/>
    </location>
</feature>
<accession>A0AAE0DEL9</accession>
<dbReference type="InterPro" id="IPR019826">
    <property type="entry name" value="Carboxylesterase_B_AS"/>
</dbReference>
<keyword evidence="2" id="KW-0378">Hydrolase</keyword>
<organism evidence="6 7">
    <name type="scientific">Lepraria neglecta</name>
    <dbReference type="NCBI Taxonomy" id="209136"/>
    <lineage>
        <taxon>Eukaryota</taxon>
        <taxon>Fungi</taxon>
        <taxon>Dikarya</taxon>
        <taxon>Ascomycota</taxon>
        <taxon>Pezizomycotina</taxon>
        <taxon>Lecanoromycetes</taxon>
        <taxon>OSLEUM clade</taxon>
        <taxon>Lecanoromycetidae</taxon>
        <taxon>Lecanorales</taxon>
        <taxon>Lecanorineae</taxon>
        <taxon>Stereocaulaceae</taxon>
        <taxon>Lepraria</taxon>
    </lineage>
</organism>
<dbReference type="InterPro" id="IPR050309">
    <property type="entry name" value="Type-B_Carboxylest/Lipase"/>
</dbReference>
<dbReference type="Pfam" id="PF00135">
    <property type="entry name" value="COesterase"/>
    <property type="match status" value="1"/>
</dbReference>
<dbReference type="InterPro" id="IPR029058">
    <property type="entry name" value="AB_hydrolase_fold"/>
</dbReference>
<dbReference type="InterPro" id="IPR032675">
    <property type="entry name" value="LRR_dom_sf"/>
</dbReference>
<keyword evidence="7" id="KW-1185">Reference proteome</keyword>